<gene>
    <name evidence="2" type="ORF">B7R22_13395</name>
</gene>
<proteinExistence type="predicted"/>
<comment type="caution">
    <text evidence="2">The sequence shown here is derived from an EMBL/GenBank/DDBJ whole genome shotgun (WGS) entry which is preliminary data.</text>
</comment>
<protein>
    <submittedName>
        <fullName evidence="2">Uncharacterized protein</fullName>
    </submittedName>
</protein>
<feature type="compositionally biased region" description="Basic residues" evidence="1">
    <location>
        <begin position="1"/>
        <end position="10"/>
    </location>
</feature>
<dbReference type="RefSeq" id="WP_116412202.1">
    <property type="nucleotide sequence ID" value="NZ_NBXB01000034.1"/>
</dbReference>
<evidence type="ECO:0000313" key="3">
    <source>
        <dbReference type="Proteomes" id="UP000256541"/>
    </source>
</evidence>
<accession>A0A3E0VV42</accession>
<dbReference type="AlphaFoldDB" id="A0A3E0VV42"/>
<dbReference type="EMBL" id="NBXB01000034">
    <property type="protein sequence ID" value="RFA13641.1"/>
    <property type="molecule type" value="Genomic_DNA"/>
</dbReference>
<dbReference type="Proteomes" id="UP000256541">
    <property type="component" value="Unassembled WGS sequence"/>
</dbReference>
<evidence type="ECO:0000313" key="2">
    <source>
        <dbReference type="EMBL" id="RFA13641.1"/>
    </source>
</evidence>
<reference evidence="2 3" key="1">
    <citation type="submission" date="2017-04" db="EMBL/GenBank/DDBJ databases">
        <title>Comparative genome analysis of Subtercola boreus.</title>
        <authorList>
            <person name="Cho Y.-J."/>
            <person name="Cho A."/>
            <person name="Kim O.-S."/>
            <person name="Lee J.-I."/>
        </authorList>
    </citation>
    <scope>NUCLEOTIDE SEQUENCE [LARGE SCALE GENOMIC DNA]</scope>
    <source>
        <strain evidence="2 3">P27479</strain>
    </source>
</reference>
<feature type="compositionally biased region" description="Basic and acidic residues" evidence="1">
    <location>
        <begin position="11"/>
        <end position="24"/>
    </location>
</feature>
<name>A0A3E0VV42_9MICO</name>
<feature type="compositionally biased region" description="Polar residues" evidence="1">
    <location>
        <begin position="25"/>
        <end position="34"/>
    </location>
</feature>
<evidence type="ECO:0000256" key="1">
    <source>
        <dbReference type="SAM" id="MobiDB-lite"/>
    </source>
</evidence>
<feature type="region of interest" description="Disordered" evidence="1">
    <location>
        <begin position="1"/>
        <end position="84"/>
    </location>
</feature>
<organism evidence="2 3">
    <name type="scientific">Subtercola boreus</name>
    <dbReference type="NCBI Taxonomy" id="120213"/>
    <lineage>
        <taxon>Bacteria</taxon>
        <taxon>Bacillati</taxon>
        <taxon>Actinomycetota</taxon>
        <taxon>Actinomycetes</taxon>
        <taxon>Micrococcales</taxon>
        <taxon>Microbacteriaceae</taxon>
        <taxon>Subtercola</taxon>
    </lineage>
</organism>
<feature type="compositionally biased region" description="Basic residues" evidence="1">
    <location>
        <begin position="70"/>
        <end position="84"/>
    </location>
</feature>
<sequence length="84" mass="9371">MRLRCHHEQHRRATEQHDETRGLSDTRSGTTTTARPPGGENIVQGKPGTEVPTARTLATEASHSSFTRIRLARANRRSRNSPVD</sequence>